<organism evidence="3 4">
    <name type="scientific">Lentinula lateritia</name>
    <dbReference type="NCBI Taxonomy" id="40482"/>
    <lineage>
        <taxon>Eukaryota</taxon>
        <taxon>Fungi</taxon>
        <taxon>Dikarya</taxon>
        <taxon>Basidiomycota</taxon>
        <taxon>Agaricomycotina</taxon>
        <taxon>Agaricomycetes</taxon>
        <taxon>Agaricomycetidae</taxon>
        <taxon>Agaricales</taxon>
        <taxon>Marasmiineae</taxon>
        <taxon>Omphalotaceae</taxon>
        <taxon>Lentinula</taxon>
    </lineage>
</organism>
<accession>A0A9W9B104</accession>
<dbReference type="AlphaFoldDB" id="A0A9W9B104"/>
<protein>
    <submittedName>
        <fullName evidence="3">Uncharacterized protein</fullName>
    </submittedName>
</protein>
<evidence type="ECO:0000313" key="3">
    <source>
        <dbReference type="EMBL" id="KAJ4494034.1"/>
    </source>
</evidence>
<evidence type="ECO:0000313" key="4">
    <source>
        <dbReference type="Proteomes" id="UP001150238"/>
    </source>
</evidence>
<keyword evidence="2" id="KW-0472">Membrane</keyword>
<gene>
    <name evidence="3" type="ORF">C8J55DRAFT_500442</name>
</gene>
<dbReference type="EMBL" id="JANVFS010000003">
    <property type="protein sequence ID" value="KAJ4494034.1"/>
    <property type="molecule type" value="Genomic_DNA"/>
</dbReference>
<comment type="caution">
    <text evidence="3">The sequence shown here is derived from an EMBL/GenBank/DDBJ whole genome shotgun (WGS) entry which is preliminary data.</text>
</comment>
<keyword evidence="2" id="KW-0812">Transmembrane</keyword>
<sequence>MITPADIPLPEFLDPALSFLSENLPQPVYSTLISIISYGLALVSALLTLLQSLIFDSSNWNAQTILPPLLALLSAYFAIVSLYRTTTWMLRTTFWFIKWGTLLAAMAAGAGWLLGNGGNAVGTQSVVNTAAGVILDMINHEEKSGARSTRSSSTGKRPKPWDSFKDHRDWQYKEKDGETTNHDAQILMDSVLSAAGSAIKGSNWWGVFNGGGGEKEEKGSDSSSVSR</sequence>
<feature type="transmembrane region" description="Helical" evidence="2">
    <location>
        <begin position="62"/>
        <end position="83"/>
    </location>
</feature>
<reference evidence="3" key="1">
    <citation type="submission" date="2022-08" db="EMBL/GenBank/DDBJ databases">
        <authorList>
            <consortium name="DOE Joint Genome Institute"/>
            <person name="Min B."/>
            <person name="Riley R."/>
            <person name="Sierra-Patev S."/>
            <person name="Naranjo-Ortiz M."/>
            <person name="Looney B."/>
            <person name="Konkel Z."/>
            <person name="Slot J.C."/>
            <person name="Sakamoto Y."/>
            <person name="Steenwyk J.L."/>
            <person name="Rokas A."/>
            <person name="Carro J."/>
            <person name="Camarero S."/>
            <person name="Ferreira P."/>
            <person name="Molpeceres G."/>
            <person name="Ruiz-Duenas F.J."/>
            <person name="Serrano A."/>
            <person name="Henrissat B."/>
            <person name="Drula E."/>
            <person name="Hughes K.W."/>
            <person name="Mata J.L."/>
            <person name="Ishikawa N.K."/>
            <person name="Vargas-Isla R."/>
            <person name="Ushijima S."/>
            <person name="Smith C.A."/>
            <person name="Ahrendt S."/>
            <person name="Andreopoulos W."/>
            <person name="He G."/>
            <person name="Labutti K."/>
            <person name="Lipzen A."/>
            <person name="Ng V."/>
            <person name="Sandor L."/>
            <person name="Barry K."/>
            <person name="Martinez A.T."/>
            <person name="Xiao Y."/>
            <person name="Gibbons J.G."/>
            <person name="Terashima K."/>
            <person name="Hibbett D.S."/>
            <person name="Grigoriev I.V."/>
        </authorList>
    </citation>
    <scope>NUCLEOTIDE SEQUENCE</scope>
    <source>
        <strain evidence="3">Sp2 HRB7682 ss15</strain>
    </source>
</reference>
<evidence type="ECO:0000256" key="2">
    <source>
        <dbReference type="SAM" id="Phobius"/>
    </source>
</evidence>
<feature type="transmembrane region" description="Helical" evidence="2">
    <location>
        <begin position="95"/>
        <end position="115"/>
    </location>
</feature>
<feature type="compositionally biased region" description="Low complexity" evidence="1">
    <location>
        <begin position="146"/>
        <end position="155"/>
    </location>
</feature>
<keyword evidence="2" id="KW-1133">Transmembrane helix</keyword>
<feature type="transmembrane region" description="Helical" evidence="2">
    <location>
        <begin position="28"/>
        <end position="50"/>
    </location>
</feature>
<name>A0A9W9B104_9AGAR</name>
<reference evidence="3" key="2">
    <citation type="journal article" date="2023" name="Proc. Natl. Acad. Sci. U.S.A.">
        <title>A global phylogenomic analysis of the shiitake genus Lentinula.</title>
        <authorList>
            <person name="Sierra-Patev S."/>
            <person name="Min B."/>
            <person name="Naranjo-Ortiz M."/>
            <person name="Looney B."/>
            <person name="Konkel Z."/>
            <person name="Slot J.C."/>
            <person name="Sakamoto Y."/>
            <person name="Steenwyk J.L."/>
            <person name="Rokas A."/>
            <person name="Carro J."/>
            <person name="Camarero S."/>
            <person name="Ferreira P."/>
            <person name="Molpeceres G."/>
            <person name="Ruiz-Duenas F.J."/>
            <person name="Serrano A."/>
            <person name="Henrissat B."/>
            <person name="Drula E."/>
            <person name="Hughes K.W."/>
            <person name="Mata J.L."/>
            <person name="Ishikawa N.K."/>
            <person name="Vargas-Isla R."/>
            <person name="Ushijima S."/>
            <person name="Smith C.A."/>
            <person name="Donoghue J."/>
            <person name="Ahrendt S."/>
            <person name="Andreopoulos W."/>
            <person name="He G."/>
            <person name="LaButti K."/>
            <person name="Lipzen A."/>
            <person name="Ng V."/>
            <person name="Riley R."/>
            <person name="Sandor L."/>
            <person name="Barry K."/>
            <person name="Martinez A.T."/>
            <person name="Xiao Y."/>
            <person name="Gibbons J.G."/>
            <person name="Terashima K."/>
            <person name="Grigoriev I.V."/>
            <person name="Hibbett D."/>
        </authorList>
    </citation>
    <scope>NUCLEOTIDE SEQUENCE</scope>
    <source>
        <strain evidence="3">Sp2 HRB7682 ss15</strain>
    </source>
</reference>
<proteinExistence type="predicted"/>
<feature type="region of interest" description="Disordered" evidence="1">
    <location>
        <begin position="206"/>
        <end position="227"/>
    </location>
</feature>
<evidence type="ECO:0000256" key="1">
    <source>
        <dbReference type="SAM" id="MobiDB-lite"/>
    </source>
</evidence>
<dbReference type="Proteomes" id="UP001150238">
    <property type="component" value="Unassembled WGS sequence"/>
</dbReference>
<feature type="region of interest" description="Disordered" evidence="1">
    <location>
        <begin position="143"/>
        <end position="167"/>
    </location>
</feature>